<dbReference type="Gramene" id="Jr04_20920_p2">
    <property type="protein sequence ID" value="cds.Jr04_20920_p2"/>
    <property type="gene ID" value="Jr04_20920"/>
</dbReference>
<gene>
    <name evidence="2" type="ORF">F2P56_010099</name>
</gene>
<protein>
    <submittedName>
        <fullName evidence="2">Uncharacterized protein</fullName>
    </submittedName>
</protein>
<accession>A0A833XY82</accession>
<evidence type="ECO:0000313" key="2">
    <source>
        <dbReference type="EMBL" id="KAF5473491.1"/>
    </source>
</evidence>
<evidence type="ECO:0000313" key="3">
    <source>
        <dbReference type="Proteomes" id="UP000619265"/>
    </source>
</evidence>
<dbReference type="AlphaFoldDB" id="A0A833XY82"/>
<name>A0A833XY82_JUGRE</name>
<dbReference type="Proteomes" id="UP000619265">
    <property type="component" value="Unassembled WGS sequence"/>
</dbReference>
<feature type="region of interest" description="Disordered" evidence="1">
    <location>
        <begin position="62"/>
        <end position="87"/>
    </location>
</feature>
<evidence type="ECO:0000256" key="1">
    <source>
        <dbReference type="SAM" id="MobiDB-lite"/>
    </source>
</evidence>
<comment type="caution">
    <text evidence="2">The sequence shown here is derived from an EMBL/GenBank/DDBJ whole genome shotgun (WGS) entry which is preliminary data.</text>
</comment>
<proteinExistence type="predicted"/>
<sequence>MSLVKWGKRHRTKPLIFEIGPGFDAIVVYADLFVGVSNVDVEGKVVVERVIVGGEVELGKRGVGDMKLDPVGADDEPEDEDRKAYNDSDAYNELEKQTEKAPTAAATTAASVAVIVSIRRWNCRAVVCSVQVRLFLCHGNQEN</sequence>
<reference evidence="2" key="2">
    <citation type="submission" date="2020-03" db="EMBL/GenBank/DDBJ databases">
        <title>Walnut 2.0.</title>
        <authorList>
            <person name="Marrano A."/>
            <person name="Britton M."/>
            <person name="Zimin A.V."/>
            <person name="Zaini P.A."/>
            <person name="Workman R."/>
            <person name="Puiu D."/>
            <person name="Bianco L."/>
            <person name="Allen B.J."/>
            <person name="Troggio M."/>
            <person name="Leslie C.A."/>
            <person name="Timp W."/>
            <person name="Dendekar A."/>
            <person name="Salzberg S.L."/>
            <person name="Neale D.B."/>
        </authorList>
    </citation>
    <scope>NUCLEOTIDE SEQUENCE</scope>
    <source>
        <tissue evidence="2">Leaves</tissue>
    </source>
</reference>
<reference evidence="2" key="1">
    <citation type="submission" date="2015-10" db="EMBL/GenBank/DDBJ databases">
        <authorList>
            <person name="Martinez-Garcia P.J."/>
            <person name="Crepeau M.W."/>
            <person name="Puiu D."/>
            <person name="Gonzalez-Ibeas D."/>
            <person name="Whalen J."/>
            <person name="Stevens K."/>
            <person name="Paul R."/>
            <person name="Butterfield T."/>
            <person name="Britton M."/>
            <person name="Reagan R."/>
            <person name="Chakraborty S."/>
            <person name="Walawage S.L."/>
            <person name="Vasquez-Gross H.A."/>
            <person name="Cardeno C."/>
            <person name="Famula R."/>
            <person name="Pratt K."/>
            <person name="Kuruganti S."/>
            <person name="Aradhya M.K."/>
            <person name="Leslie C.A."/>
            <person name="Dandekar A.M."/>
            <person name="Salzberg S.L."/>
            <person name="Wegrzyn J.L."/>
            <person name="Langley C.H."/>
            <person name="Neale D.B."/>
        </authorList>
    </citation>
    <scope>NUCLEOTIDE SEQUENCE</scope>
    <source>
        <tissue evidence="2">Leaves</tissue>
    </source>
</reference>
<dbReference type="EMBL" id="LIHL02000004">
    <property type="protein sequence ID" value="KAF5473491.1"/>
    <property type="molecule type" value="Genomic_DNA"/>
</dbReference>
<organism evidence="2 3">
    <name type="scientific">Juglans regia</name>
    <name type="common">English walnut</name>
    <dbReference type="NCBI Taxonomy" id="51240"/>
    <lineage>
        <taxon>Eukaryota</taxon>
        <taxon>Viridiplantae</taxon>
        <taxon>Streptophyta</taxon>
        <taxon>Embryophyta</taxon>
        <taxon>Tracheophyta</taxon>
        <taxon>Spermatophyta</taxon>
        <taxon>Magnoliopsida</taxon>
        <taxon>eudicotyledons</taxon>
        <taxon>Gunneridae</taxon>
        <taxon>Pentapetalae</taxon>
        <taxon>rosids</taxon>
        <taxon>fabids</taxon>
        <taxon>Fagales</taxon>
        <taxon>Juglandaceae</taxon>
        <taxon>Juglans</taxon>
    </lineage>
</organism>